<dbReference type="EMBL" id="FODH01000019">
    <property type="protein sequence ID" value="SEP07070.1"/>
    <property type="molecule type" value="Genomic_DNA"/>
</dbReference>
<protein>
    <submittedName>
        <fullName evidence="1">Uncharacterized protein</fullName>
    </submittedName>
</protein>
<name>A0A1H8UV21_9BACL</name>
<dbReference type="STRING" id="1333845.SAMN04487895_11953"/>
<dbReference type="AlphaFoldDB" id="A0A1H8UV21"/>
<accession>A0A1H8UV21</accession>
<organism evidence="1 2">
    <name type="scientific">Paenibacillus sophorae</name>
    <dbReference type="NCBI Taxonomy" id="1333845"/>
    <lineage>
        <taxon>Bacteria</taxon>
        <taxon>Bacillati</taxon>
        <taxon>Bacillota</taxon>
        <taxon>Bacilli</taxon>
        <taxon>Bacillales</taxon>
        <taxon>Paenibacillaceae</taxon>
        <taxon>Paenibacillus</taxon>
    </lineage>
</organism>
<evidence type="ECO:0000313" key="1">
    <source>
        <dbReference type="EMBL" id="SEP07070.1"/>
    </source>
</evidence>
<proteinExistence type="predicted"/>
<gene>
    <name evidence="1" type="ORF">SAMN04487895_11953</name>
</gene>
<evidence type="ECO:0000313" key="2">
    <source>
        <dbReference type="Proteomes" id="UP000198809"/>
    </source>
</evidence>
<dbReference type="Proteomes" id="UP000198809">
    <property type="component" value="Unassembled WGS sequence"/>
</dbReference>
<sequence>MLFFFTRPQNRRRKAYNVVIPWRIYELRRMIMYNNEYPWHAAGFGGKHGQMSNGSVLPE</sequence>
<reference evidence="1 2" key="1">
    <citation type="submission" date="2016-10" db="EMBL/GenBank/DDBJ databases">
        <authorList>
            <person name="de Groot N.N."/>
        </authorList>
    </citation>
    <scope>NUCLEOTIDE SEQUENCE [LARGE SCALE GENOMIC DNA]</scope>
    <source>
        <strain evidence="1 2">CGMCC 1.10238</strain>
    </source>
</reference>